<evidence type="ECO:0000313" key="1">
    <source>
        <dbReference type="EMBL" id="MDT1061201.1"/>
    </source>
</evidence>
<proteinExistence type="predicted"/>
<accession>A0ABU3EAF1</accession>
<name>A0ABU3EAF1_9RHOB</name>
<dbReference type="Proteomes" id="UP001251085">
    <property type="component" value="Unassembled WGS sequence"/>
</dbReference>
<gene>
    <name evidence="1" type="ORF">RM190_04970</name>
</gene>
<evidence type="ECO:0008006" key="3">
    <source>
        <dbReference type="Google" id="ProtNLM"/>
    </source>
</evidence>
<organism evidence="1 2">
    <name type="scientific">Paracoccus broussonetiae</name>
    <dbReference type="NCBI Taxonomy" id="3075834"/>
    <lineage>
        <taxon>Bacteria</taxon>
        <taxon>Pseudomonadati</taxon>
        <taxon>Pseudomonadota</taxon>
        <taxon>Alphaproteobacteria</taxon>
        <taxon>Rhodobacterales</taxon>
        <taxon>Paracoccaceae</taxon>
        <taxon>Paracoccus</taxon>
    </lineage>
</organism>
<keyword evidence="2" id="KW-1185">Reference proteome</keyword>
<dbReference type="EMBL" id="JAVRQI010000003">
    <property type="protein sequence ID" value="MDT1061201.1"/>
    <property type="molecule type" value="Genomic_DNA"/>
</dbReference>
<comment type="caution">
    <text evidence="1">The sequence shown here is derived from an EMBL/GenBank/DDBJ whole genome shotgun (WGS) entry which is preliminary data.</text>
</comment>
<evidence type="ECO:0000313" key="2">
    <source>
        <dbReference type="Proteomes" id="UP001251085"/>
    </source>
</evidence>
<dbReference type="RefSeq" id="WP_311758305.1">
    <property type="nucleotide sequence ID" value="NZ_JAVRQI010000003.1"/>
</dbReference>
<protein>
    <recommendedName>
        <fullName evidence="3">Minor tail protein</fullName>
    </recommendedName>
</protein>
<reference evidence="2" key="1">
    <citation type="submission" date="2023-07" db="EMBL/GenBank/DDBJ databases">
        <title>Characterization of two Paracoccaceae strains isolated from Phycosphere and proposal of Xinfangfangia lacusdiani sp. nov.</title>
        <authorList>
            <person name="Deng Y."/>
            <person name="Zhang Y.Q."/>
        </authorList>
    </citation>
    <scope>NUCLEOTIDE SEQUENCE [LARGE SCALE GENOMIC DNA]</scope>
    <source>
        <strain evidence="2">CPCC 101403</strain>
    </source>
</reference>
<sequence length="338" mass="35488">MATILQFDAVRAVDINSFAVPGALVTFYNSGTTAVRTVYADPDCTIPHPSPLEADGAGVFPPVYDVGGGDVKVAVTTPAGVMLAGYPMDPIAVVSTTAAGASGIAFNPTEEIPETNVQDAIERVQANLVEPLAEFGLGVTGNATLLGNLDATGTASGFYRFDGTTLGAFPAGVTAANGGIVMLYRRTSTSALMFLQQSNSSRVYVRRLATTWQPWSWLVSSADTVANSVWETGSSTTPAAATPAGVMAAVDAKAIGVGQTWQVPSPRVPGNTYRNTTGRPIMVSAQWGGGDENQFQISTNASTWLTISRSDSTTQVIIPHNHYYRLTAGTIIFWAELR</sequence>